<dbReference type="InterPro" id="IPR050401">
    <property type="entry name" value="Cyclic_nucleotide_synthase"/>
</dbReference>
<evidence type="ECO:0000256" key="11">
    <source>
        <dbReference type="ARBA" id="ARBA00022998"/>
    </source>
</evidence>
<dbReference type="Pfam" id="PF00211">
    <property type="entry name" value="Guanylate_cyc"/>
    <property type="match status" value="1"/>
</dbReference>
<dbReference type="STRING" id="56107.Cylst_4030"/>
<dbReference type="EC" id="4.6.1.1" evidence="3"/>
<feature type="domain" description="PAC" evidence="20">
    <location>
        <begin position="236"/>
        <end position="286"/>
    </location>
</feature>
<evidence type="ECO:0000256" key="7">
    <source>
        <dbReference type="ARBA" id="ARBA00022741"/>
    </source>
</evidence>
<dbReference type="Pfam" id="PF00072">
    <property type="entry name" value="Response_reg"/>
    <property type="match status" value="1"/>
</dbReference>
<evidence type="ECO:0000256" key="1">
    <source>
        <dbReference type="ARBA" id="ARBA00001593"/>
    </source>
</evidence>
<dbReference type="InterPro" id="IPR029787">
    <property type="entry name" value="Nucleotide_cyclase"/>
</dbReference>
<evidence type="ECO:0000256" key="5">
    <source>
        <dbReference type="ARBA" id="ARBA00022692"/>
    </source>
</evidence>
<comment type="subunit">
    <text evidence="16">Homodimer. Can also exist as monomer.</text>
</comment>
<evidence type="ECO:0000259" key="20">
    <source>
        <dbReference type="PROSITE" id="PS50113"/>
    </source>
</evidence>
<dbReference type="eggNOG" id="COG2114">
    <property type="taxonomic scope" value="Bacteria"/>
</dbReference>
<keyword evidence="5" id="KW-0812">Transmembrane</keyword>
<dbReference type="Proteomes" id="UP000010475">
    <property type="component" value="Chromosome"/>
</dbReference>
<keyword evidence="6" id="KW-0479">Metal-binding</keyword>
<dbReference type="GO" id="GO:0046872">
    <property type="term" value="F:metal ion binding"/>
    <property type="evidence" value="ECO:0007669"/>
    <property type="project" value="UniProtKB-KW"/>
</dbReference>
<dbReference type="InterPro" id="IPR000700">
    <property type="entry name" value="PAS-assoc_C"/>
</dbReference>
<evidence type="ECO:0000256" key="17">
    <source>
        <dbReference type="PROSITE-ProRule" id="PRU00169"/>
    </source>
</evidence>
<gene>
    <name evidence="22" type="ORF">Cylst_4030</name>
</gene>
<evidence type="ECO:0000256" key="3">
    <source>
        <dbReference type="ARBA" id="ARBA00012201"/>
    </source>
</evidence>
<dbReference type="KEGG" id="csg:Cylst_4030"/>
<evidence type="ECO:0000256" key="15">
    <source>
        <dbReference type="ARBA" id="ARBA00032637"/>
    </source>
</evidence>
<protein>
    <recommendedName>
        <fullName evidence="4">Adenylate cyclase</fullName>
        <ecNumber evidence="3">4.6.1.1</ecNumber>
    </recommendedName>
    <alternativeName>
        <fullName evidence="14">ATP pyrophosphate-lyase</fullName>
    </alternativeName>
    <alternativeName>
        <fullName evidence="15">Adenylyl cyclase</fullName>
    </alternativeName>
</protein>
<dbReference type="GO" id="GO:0000160">
    <property type="term" value="P:phosphorelay signal transduction system"/>
    <property type="evidence" value="ECO:0007669"/>
    <property type="project" value="InterPro"/>
</dbReference>
<dbReference type="InterPro" id="IPR018297">
    <property type="entry name" value="A/G_cyclase_CS"/>
</dbReference>
<dbReference type="HOGENOM" id="CLU_000445_110_5_3"/>
<keyword evidence="10" id="KW-1133">Transmembrane helix</keyword>
<dbReference type="InterPro" id="IPR035965">
    <property type="entry name" value="PAS-like_dom_sf"/>
</dbReference>
<dbReference type="GO" id="GO:0004016">
    <property type="term" value="F:adenylate cyclase activity"/>
    <property type="evidence" value="ECO:0007669"/>
    <property type="project" value="UniProtKB-EC"/>
</dbReference>
<dbReference type="PROSITE" id="PS00452">
    <property type="entry name" value="GUANYLATE_CYCLASE_1"/>
    <property type="match status" value="1"/>
</dbReference>
<dbReference type="GO" id="GO:0005524">
    <property type="term" value="F:ATP binding"/>
    <property type="evidence" value="ECO:0007669"/>
    <property type="project" value="UniProtKB-KW"/>
</dbReference>
<keyword evidence="11" id="KW-0115">cAMP biosynthesis</keyword>
<dbReference type="SUPFAM" id="SSF55073">
    <property type="entry name" value="Nucleotide cyclase"/>
    <property type="match status" value="1"/>
</dbReference>
<dbReference type="EMBL" id="CP003642">
    <property type="protein sequence ID" value="AFZ26140.1"/>
    <property type="molecule type" value="Genomic_DNA"/>
</dbReference>
<dbReference type="FunFam" id="3.30.70.1230:FF:000033">
    <property type="entry name" value="Adenylate cyclase"/>
    <property type="match status" value="1"/>
</dbReference>
<keyword evidence="13 18" id="KW-0456">Lyase</keyword>
<comment type="subcellular location">
    <subcellularLocation>
        <location evidence="2">Membrane</location>
    </subcellularLocation>
</comment>
<name>K9X0K2_9NOST</name>
<keyword evidence="8" id="KW-0067">ATP-binding</keyword>
<evidence type="ECO:0000256" key="12">
    <source>
        <dbReference type="ARBA" id="ARBA00023136"/>
    </source>
</evidence>
<sequence>MTNPPTICKADILVVDDTPSNLLLLTTMLTQHDYSVRCAINGEMALEQVQVICPDLILLDIQMPEMSGYEVCQKLKEMKEIKDVPVIFLSALGEVSDKVKAFEVGGADYITKPIEGQEVLARIENQLAIRKLQRQLTEQNAILEQEIRDRQQVETKLANSLALLQSTFDSMGDGIIAVSGDLQSVTYNQKFLDMWGIDNPDTVLPDRESRVRFLANQLQSPEVFCRRLQELYLQPEVDAYDVLELQDGRVFECHSRPQRLGAGISGRVWVYRDITERRRAETQLQLEREKTEQLLLNILPEAIAERLKQKHQAIAEQFNDVTVLFADIVGFTELSSYISAKDLVGLLNRIFSLFDRLSERYGLEKIKTIGDAYMVVGGLPNPRPDHAEAIAEMALSMQQEIAYFRTYEGRRLAIRIGINTGAVVAGVIGTSKFSYDLWGDTVNIASRMESQGEPNLIQVAEATYQRLQSKYCLYLRGMVNIKGKGEMPTYWLISRKQE</sequence>
<dbReference type="PROSITE" id="PS50113">
    <property type="entry name" value="PAC"/>
    <property type="match status" value="1"/>
</dbReference>
<dbReference type="Gene3D" id="3.40.50.2300">
    <property type="match status" value="1"/>
</dbReference>
<dbReference type="SMART" id="SM00044">
    <property type="entry name" value="CYCc"/>
    <property type="match status" value="1"/>
</dbReference>
<evidence type="ECO:0000259" key="19">
    <source>
        <dbReference type="PROSITE" id="PS50110"/>
    </source>
</evidence>
<dbReference type="PANTHER" id="PTHR11920">
    <property type="entry name" value="GUANYLYL CYCLASE"/>
    <property type="match status" value="1"/>
</dbReference>
<evidence type="ECO:0000256" key="8">
    <source>
        <dbReference type="ARBA" id="ARBA00022840"/>
    </source>
</evidence>
<dbReference type="InterPro" id="IPR011006">
    <property type="entry name" value="CheY-like_superfamily"/>
</dbReference>
<dbReference type="RefSeq" id="WP_015209383.1">
    <property type="nucleotide sequence ID" value="NC_019757.1"/>
</dbReference>
<dbReference type="InterPro" id="IPR001789">
    <property type="entry name" value="Sig_transdc_resp-reg_receiver"/>
</dbReference>
<evidence type="ECO:0000313" key="22">
    <source>
        <dbReference type="EMBL" id="AFZ26140.1"/>
    </source>
</evidence>
<evidence type="ECO:0000256" key="2">
    <source>
        <dbReference type="ARBA" id="ARBA00004370"/>
    </source>
</evidence>
<evidence type="ECO:0000313" key="23">
    <source>
        <dbReference type="Proteomes" id="UP000010475"/>
    </source>
</evidence>
<feature type="modified residue" description="4-aspartylphosphate" evidence="17">
    <location>
        <position position="60"/>
    </location>
</feature>
<dbReference type="PROSITE" id="PS50110">
    <property type="entry name" value="RESPONSE_REGULATORY"/>
    <property type="match status" value="1"/>
</dbReference>
<dbReference type="PROSITE" id="PS50125">
    <property type="entry name" value="GUANYLATE_CYCLASE_2"/>
    <property type="match status" value="1"/>
</dbReference>
<evidence type="ECO:0000256" key="13">
    <source>
        <dbReference type="ARBA" id="ARBA00023239"/>
    </source>
</evidence>
<keyword evidence="9" id="KW-0460">Magnesium</keyword>
<keyword evidence="12" id="KW-0472">Membrane</keyword>
<dbReference type="eggNOG" id="COG3437">
    <property type="taxonomic scope" value="Bacteria"/>
</dbReference>
<dbReference type="PANTHER" id="PTHR11920:SF335">
    <property type="entry name" value="GUANYLATE CYCLASE"/>
    <property type="match status" value="1"/>
</dbReference>
<feature type="domain" description="Guanylate cyclase" evidence="21">
    <location>
        <begin position="322"/>
        <end position="449"/>
    </location>
</feature>
<keyword evidence="23" id="KW-1185">Reference proteome</keyword>
<organism evidence="22 23">
    <name type="scientific">Cylindrospermum stagnale PCC 7417</name>
    <dbReference type="NCBI Taxonomy" id="56107"/>
    <lineage>
        <taxon>Bacteria</taxon>
        <taxon>Bacillati</taxon>
        <taxon>Cyanobacteriota</taxon>
        <taxon>Cyanophyceae</taxon>
        <taxon>Nostocales</taxon>
        <taxon>Nostocaceae</taxon>
        <taxon>Cylindrospermum</taxon>
    </lineage>
</organism>
<dbReference type="SUPFAM" id="SSF55785">
    <property type="entry name" value="PYP-like sensor domain (PAS domain)"/>
    <property type="match status" value="1"/>
</dbReference>
<evidence type="ECO:0000256" key="6">
    <source>
        <dbReference type="ARBA" id="ARBA00022723"/>
    </source>
</evidence>
<dbReference type="SMART" id="SM00448">
    <property type="entry name" value="REC"/>
    <property type="match status" value="1"/>
</dbReference>
<keyword evidence="17" id="KW-0597">Phosphoprotein</keyword>
<evidence type="ECO:0000256" key="10">
    <source>
        <dbReference type="ARBA" id="ARBA00022989"/>
    </source>
</evidence>
<proteinExistence type="inferred from homology"/>
<dbReference type="PATRIC" id="fig|56107.3.peg.4429"/>
<comment type="catalytic activity">
    <reaction evidence="1">
        <text>ATP = 3',5'-cyclic AMP + diphosphate</text>
        <dbReference type="Rhea" id="RHEA:15389"/>
        <dbReference type="ChEBI" id="CHEBI:30616"/>
        <dbReference type="ChEBI" id="CHEBI:33019"/>
        <dbReference type="ChEBI" id="CHEBI:58165"/>
        <dbReference type="EC" id="4.6.1.1"/>
    </reaction>
</comment>
<dbReference type="AlphaFoldDB" id="K9X0K2"/>
<evidence type="ECO:0000256" key="18">
    <source>
        <dbReference type="RuleBase" id="RU000405"/>
    </source>
</evidence>
<dbReference type="SUPFAM" id="SSF52172">
    <property type="entry name" value="CheY-like"/>
    <property type="match status" value="1"/>
</dbReference>
<evidence type="ECO:0000256" key="9">
    <source>
        <dbReference type="ARBA" id="ARBA00022842"/>
    </source>
</evidence>
<dbReference type="InterPro" id="IPR001054">
    <property type="entry name" value="A/G_cyclase"/>
</dbReference>
<comment type="similarity">
    <text evidence="18">Belongs to the adenylyl cyclase class-4/guanylyl cyclase family.</text>
</comment>
<evidence type="ECO:0000256" key="4">
    <source>
        <dbReference type="ARBA" id="ARBA00021420"/>
    </source>
</evidence>
<dbReference type="GO" id="GO:0006171">
    <property type="term" value="P:cAMP biosynthetic process"/>
    <property type="evidence" value="ECO:0007669"/>
    <property type="project" value="UniProtKB-KW"/>
</dbReference>
<evidence type="ECO:0000256" key="14">
    <source>
        <dbReference type="ARBA" id="ARBA00032597"/>
    </source>
</evidence>
<keyword evidence="7" id="KW-0547">Nucleotide-binding</keyword>
<dbReference type="Gene3D" id="3.30.450.20">
    <property type="entry name" value="PAS domain"/>
    <property type="match status" value="1"/>
</dbReference>
<dbReference type="Gene3D" id="3.30.70.1230">
    <property type="entry name" value="Nucleotide cyclase"/>
    <property type="match status" value="1"/>
</dbReference>
<dbReference type="CDD" id="cd07302">
    <property type="entry name" value="CHD"/>
    <property type="match status" value="1"/>
</dbReference>
<feature type="domain" description="Response regulatory" evidence="19">
    <location>
        <begin position="11"/>
        <end position="127"/>
    </location>
</feature>
<evidence type="ECO:0000256" key="16">
    <source>
        <dbReference type="ARBA" id="ARBA00064436"/>
    </source>
</evidence>
<accession>K9X0K2</accession>
<evidence type="ECO:0000259" key="21">
    <source>
        <dbReference type="PROSITE" id="PS50125"/>
    </source>
</evidence>
<reference evidence="22 23" key="1">
    <citation type="submission" date="2012-06" db="EMBL/GenBank/DDBJ databases">
        <title>Finished chromosome of genome of Cylindrospermum stagnale PCC 7417.</title>
        <authorList>
            <consortium name="US DOE Joint Genome Institute"/>
            <person name="Gugger M."/>
            <person name="Coursin T."/>
            <person name="Rippka R."/>
            <person name="Tandeau De Marsac N."/>
            <person name="Huntemann M."/>
            <person name="Wei C.-L."/>
            <person name="Han J."/>
            <person name="Detter J.C."/>
            <person name="Han C."/>
            <person name="Tapia R."/>
            <person name="Chen A."/>
            <person name="Kyrpides N."/>
            <person name="Mavromatis K."/>
            <person name="Markowitz V."/>
            <person name="Szeto E."/>
            <person name="Ivanova N."/>
            <person name="Pagani I."/>
            <person name="Pati A."/>
            <person name="Goodwin L."/>
            <person name="Nordberg H.P."/>
            <person name="Cantor M.N."/>
            <person name="Hua S.X."/>
            <person name="Woyke T."/>
            <person name="Kerfeld C.A."/>
        </authorList>
    </citation>
    <scope>NUCLEOTIDE SEQUENCE [LARGE SCALE GENOMIC DNA]</scope>
    <source>
        <strain evidence="22 23">PCC 7417</strain>
    </source>
</reference>
<dbReference type="GO" id="GO:0005886">
    <property type="term" value="C:plasma membrane"/>
    <property type="evidence" value="ECO:0007669"/>
    <property type="project" value="UniProtKB-ARBA"/>
</dbReference>